<dbReference type="InterPro" id="IPR009000">
    <property type="entry name" value="Transl_B-barrel_sf"/>
</dbReference>
<keyword evidence="1" id="KW-0812">Transmembrane</keyword>
<dbReference type="WBParaSite" id="L893_g12494.t1">
    <property type="protein sequence ID" value="L893_g12494.t1"/>
    <property type="gene ID" value="L893_g12494"/>
</dbReference>
<evidence type="ECO:0000256" key="1">
    <source>
        <dbReference type="SAM" id="Phobius"/>
    </source>
</evidence>
<feature type="transmembrane region" description="Helical" evidence="1">
    <location>
        <begin position="182"/>
        <end position="202"/>
    </location>
</feature>
<organism evidence="2 3">
    <name type="scientific">Steinernema glaseri</name>
    <dbReference type="NCBI Taxonomy" id="37863"/>
    <lineage>
        <taxon>Eukaryota</taxon>
        <taxon>Metazoa</taxon>
        <taxon>Ecdysozoa</taxon>
        <taxon>Nematoda</taxon>
        <taxon>Chromadorea</taxon>
        <taxon>Rhabditida</taxon>
        <taxon>Tylenchina</taxon>
        <taxon>Panagrolaimomorpha</taxon>
        <taxon>Strongyloidoidea</taxon>
        <taxon>Steinernematidae</taxon>
        <taxon>Steinernema</taxon>
    </lineage>
</organism>
<keyword evidence="2" id="KW-1185">Reference proteome</keyword>
<evidence type="ECO:0000313" key="2">
    <source>
        <dbReference type="Proteomes" id="UP000095287"/>
    </source>
</evidence>
<keyword evidence="1" id="KW-1133">Transmembrane helix</keyword>
<protein>
    <submittedName>
        <fullName evidence="3">DUF2470 domain-containing protein</fullName>
    </submittedName>
</protein>
<dbReference type="SUPFAM" id="SSF50447">
    <property type="entry name" value="Translation proteins"/>
    <property type="match status" value="1"/>
</dbReference>
<evidence type="ECO:0000313" key="3">
    <source>
        <dbReference type="WBParaSite" id="L893_g12494.t1"/>
    </source>
</evidence>
<feature type="transmembrane region" description="Helical" evidence="1">
    <location>
        <begin position="157"/>
        <end position="176"/>
    </location>
</feature>
<dbReference type="AlphaFoldDB" id="A0A1I7Y4E3"/>
<proteinExistence type="predicted"/>
<reference evidence="3" key="1">
    <citation type="submission" date="2016-11" db="UniProtKB">
        <authorList>
            <consortium name="WormBaseParasite"/>
        </authorList>
    </citation>
    <scope>IDENTIFICATION</scope>
</reference>
<dbReference type="PANTHER" id="PTHR44830">
    <property type="entry name" value="ELONGATION FACTOR 1 ALPHA"/>
    <property type="match status" value="1"/>
</dbReference>
<name>A0A1I7Y4E3_9BILA</name>
<accession>A0A1I7Y4E3</accession>
<dbReference type="Gene3D" id="2.40.30.10">
    <property type="entry name" value="Translation factors"/>
    <property type="match status" value="1"/>
</dbReference>
<keyword evidence="1" id="KW-0472">Membrane</keyword>
<dbReference type="Proteomes" id="UP000095287">
    <property type="component" value="Unplaced"/>
</dbReference>
<sequence>MPWFNGWAIERKDGNASGKTLLEALDAIIPPSRPTSRPLRLPLQDVYKIGGIGTVPVGRVETGVIKPSMVVNFEVVEPGIITFVNEYLATEVSEGDGADPDGNVAIPIPSNPIHLDAFLNSLHRAYHRFYEASSPLHVLDRFGKWLVALMRRSNRNCVRSSFVMLFGVMAFAQFYMGNSDLAAIWASVATTFFCELLTSIFIGPEVSVTLERCVFTHDYLAIEKTVWKSKSSTST</sequence>
<dbReference type="PANTHER" id="PTHR44830:SF1">
    <property type="entry name" value="TR-TYPE G DOMAIN-CONTAINING PROTEIN"/>
    <property type="match status" value="1"/>
</dbReference>